<dbReference type="Proteomes" id="UP001328107">
    <property type="component" value="Unassembled WGS sequence"/>
</dbReference>
<protein>
    <submittedName>
        <fullName evidence="2">Uncharacterized protein</fullName>
    </submittedName>
</protein>
<name>A0AAN4ZF40_9BILA</name>
<feature type="transmembrane region" description="Helical" evidence="1">
    <location>
        <begin position="59"/>
        <end position="81"/>
    </location>
</feature>
<sequence>MCITCHTYAKELLLSVPPMEGYYVRAALNTNLPLIDDEILLHLVANSRRIVDLPRAKSAVPYSLILSSLMTLIVSYCNLLLRKKR</sequence>
<comment type="caution">
    <text evidence="2">The sequence shown here is derived from an EMBL/GenBank/DDBJ whole genome shotgun (WGS) entry which is preliminary data.</text>
</comment>
<keyword evidence="3" id="KW-1185">Reference proteome</keyword>
<evidence type="ECO:0000256" key="1">
    <source>
        <dbReference type="SAM" id="Phobius"/>
    </source>
</evidence>
<keyword evidence="1" id="KW-0472">Membrane</keyword>
<keyword evidence="1" id="KW-1133">Transmembrane helix</keyword>
<dbReference type="EMBL" id="BTRK01000003">
    <property type="protein sequence ID" value="GMR40073.1"/>
    <property type="molecule type" value="Genomic_DNA"/>
</dbReference>
<evidence type="ECO:0000313" key="3">
    <source>
        <dbReference type="Proteomes" id="UP001328107"/>
    </source>
</evidence>
<evidence type="ECO:0000313" key="2">
    <source>
        <dbReference type="EMBL" id="GMR40073.1"/>
    </source>
</evidence>
<dbReference type="AlphaFoldDB" id="A0AAN4ZF40"/>
<accession>A0AAN4ZF40</accession>
<keyword evidence="1" id="KW-0812">Transmembrane</keyword>
<reference evidence="3" key="1">
    <citation type="submission" date="2022-10" db="EMBL/GenBank/DDBJ databases">
        <title>Genome assembly of Pristionchus species.</title>
        <authorList>
            <person name="Yoshida K."/>
            <person name="Sommer R.J."/>
        </authorList>
    </citation>
    <scope>NUCLEOTIDE SEQUENCE [LARGE SCALE GENOMIC DNA]</scope>
    <source>
        <strain evidence="3">RS5460</strain>
    </source>
</reference>
<organism evidence="2 3">
    <name type="scientific">Pristionchus mayeri</name>
    <dbReference type="NCBI Taxonomy" id="1317129"/>
    <lineage>
        <taxon>Eukaryota</taxon>
        <taxon>Metazoa</taxon>
        <taxon>Ecdysozoa</taxon>
        <taxon>Nematoda</taxon>
        <taxon>Chromadorea</taxon>
        <taxon>Rhabditida</taxon>
        <taxon>Rhabditina</taxon>
        <taxon>Diplogasteromorpha</taxon>
        <taxon>Diplogasteroidea</taxon>
        <taxon>Neodiplogasteridae</taxon>
        <taxon>Pristionchus</taxon>
    </lineage>
</organism>
<gene>
    <name evidence="2" type="ORF">PMAYCL1PPCAC_10268</name>
</gene>
<proteinExistence type="predicted"/>